<feature type="compositionally biased region" description="Basic and acidic residues" evidence="1">
    <location>
        <begin position="807"/>
        <end position="818"/>
    </location>
</feature>
<feature type="compositionally biased region" description="Polar residues" evidence="1">
    <location>
        <begin position="760"/>
        <end position="769"/>
    </location>
</feature>
<comment type="caution">
    <text evidence="3">The sequence shown here is derived from an EMBL/GenBank/DDBJ whole genome shotgun (WGS) entry which is preliminary data.</text>
</comment>
<gene>
    <name evidence="3" type="ORF">N7509_012687</name>
</gene>
<feature type="compositionally biased region" description="Polar residues" evidence="1">
    <location>
        <begin position="419"/>
        <end position="433"/>
    </location>
</feature>
<feature type="region of interest" description="Disordered" evidence="1">
    <location>
        <begin position="113"/>
        <end position="132"/>
    </location>
</feature>
<dbReference type="GO" id="GO:0017000">
    <property type="term" value="P:antibiotic biosynthetic process"/>
    <property type="evidence" value="ECO:0007669"/>
    <property type="project" value="UniProtKB-ARBA"/>
</dbReference>
<reference evidence="3" key="1">
    <citation type="submission" date="2022-12" db="EMBL/GenBank/DDBJ databases">
        <authorList>
            <person name="Petersen C."/>
        </authorList>
    </citation>
    <scope>NUCLEOTIDE SEQUENCE</scope>
    <source>
        <strain evidence="3">IBT 29677</strain>
    </source>
</reference>
<dbReference type="InterPro" id="IPR050471">
    <property type="entry name" value="AB_hydrolase"/>
</dbReference>
<feature type="region of interest" description="Disordered" evidence="1">
    <location>
        <begin position="142"/>
        <end position="199"/>
    </location>
</feature>
<feature type="compositionally biased region" description="Polar residues" evidence="1">
    <location>
        <begin position="467"/>
        <end position="477"/>
    </location>
</feature>
<sequence>MHLNEGAPAPKPAESALLNRRRRRKSLPGRAKGSSADPTSPEVISSLISSLSTISVPLNSHFDNVPRIDSKDSKDSDPGLPEVPHTAPCFSVPPSKQYGHGYGLGMNLGSFAPLEESPHDNNNNNPFLHPDDAASAPVIRMARAPPSPKSPKSPRSPRFKPFKRDESANRPASRDSYTSVRTTNEDTAFGTISTEPGPRLSTAVSIASNSSAGRKSLKGSFGQFGLLKKASREFGSDKDSSSDRLRKTNSLNDTVRHNIPRSRASLRSMHSMADVAEEAGLNGLKEEPSDGMAASTPPRDLQSIPSTPDNHNPGGIGSGRIIPTRDSSLRHRHSQSSGSKQRRSARHSRYPSNASKESSSAENGLPGSSNDAEQVTRRIQQLKDQQQRIKTELESDDTPGKSVRAATATPTPTKPVEVSRSTSHLDQGRTVQNGVKADRPVNDSAPSPSIMTGKNRTSRTGAPLASKPTNFSPQMSKIPSEKSEHENRYRRSAEPVNPTKGHRRTPSGPTSTHRPSFNNERPSSADSIDLAVDDYIFSPKLTQRVPHPTTGRSIAFSEVGNPKGHVVLCCLGMGLTRYLMAFYDELARTLNLRLVTLDRPGVGESEPHRVDEPSTPLSWPDDVAIVCNYLRVTKFSILAHSAGAIYALATALRIPQHIRGRIHLLAPWIPPSQLSTIGSQKEPAPTNAVPYSQRILRALPTSLLKVANTSFMSATSASITTSLPKSPKRSKRKAAKEAKEAKEAAANAEIPPVPMIPNIETVSRNNSENPAPLGGAGAGAGAMRSYSTPTHHASSRKSDATLGSRAKSPEEELERQQDYDTRLTHRIWELATTNANPAVDLLICLERRQTIGFRYVDITRSVVIQHGSKDTRVPVDNVQWLGKTMRRCEVRILEGEGHGLMASASVMGSVLTEIAKEWEDWTTIVQGRRRATASHAARPGLSIQT</sequence>
<feature type="domain" description="AB hydrolase-1" evidence="2">
    <location>
        <begin position="566"/>
        <end position="671"/>
    </location>
</feature>
<feature type="compositionally biased region" description="Basic and acidic residues" evidence="1">
    <location>
        <begin position="479"/>
        <end position="493"/>
    </location>
</feature>
<dbReference type="Gene3D" id="3.40.50.1820">
    <property type="entry name" value="alpha/beta hydrolase"/>
    <property type="match status" value="1"/>
</dbReference>
<dbReference type="PANTHER" id="PTHR43433">
    <property type="entry name" value="HYDROLASE, ALPHA/BETA FOLD FAMILY PROTEIN"/>
    <property type="match status" value="1"/>
</dbReference>
<feature type="region of interest" description="Disordered" evidence="1">
    <location>
        <begin position="232"/>
        <end position="268"/>
    </location>
</feature>
<dbReference type="EMBL" id="JAPZBU010000011">
    <property type="protein sequence ID" value="KAJ5379568.1"/>
    <property type="molecule type" value="Genomic_DNA"/>
</dbReference>
<dbReference type="InterPro" id="IPR029058">
    <property type="entry name" value="AB_hydrolase_fold"/>
</dbReference>
<evidence type="ECO:0000256" key="1">
    <source>
        <dbReference type="SAM" id="MobiDB-lite"/>
    </source>
</evidence>
<keyword evidence="4" id="KW-1185">Reference proteome</keyword>
<dbReference type="OrthoDB" id="435520at2759"/>
<dbReference type="AlphaFoldDB" id="A0A9W9VEW3"/>
<feature type="compositionally biased region" description="Polar residues" evidence="1">
    <location>
        <begin position="175"/>
        <end position="194"/>
    </location>
</feature>
<dbReference type="InterPro" id="IPR000073">
    <property type="entry name" value="AB_hydrolase_1"/>
</dbReference>
<feature type="region of interest" description="Disordered" evidence="1">
    <location>
        <begin position="284"/>
        <end position="525"/>
    </location>
</feature>
<dbReference type="SUPFAM" id="SSF53474">
    <property type="entry name" value="alpha/beta-Hydrolases"/>
    <property type="match status" value="1"/>
</dbReference>
<dbReference type="PANTHER" id="PTHR43433:SF10">
    <property type="entry name" value="AB HYDROLASE-1 DOMAIN-CONTAINING PROTEIN"/>
    <property type="match status" value="1"/>
</dbReference>
<organism evidence="3 4">
    <name type="scientific">Penicillium cosmopolitanum</name>
    <dbReference type="NCBI Taxonomy" id="1131564"/>
    <lineage>
        <taxon>Eukaryota</taxon>
        <taxon>Fungi</taxon>
        <taxon>Dikarya</taxon>
        <taxon>Ascomycota</taxon>
        <taxon>Pezizomycotina</taxon>
        <taxon>Eurotiomycetes</taxon>
        <taxon>Eurotiomycetidae</taxon>
        <taxon>Eurotiales</taxon>
        <taxon>Aspergillaceae</taxon>
        <taxon>Penicillium</taxon>
    </lineage>
</organism>
<evidence type="ECO:0000259" key="2">
    <source>
        <dbReference type="Pfam" id="PF00561"/>
    </source>
</evidence>
<dbReference type="GeneID" id="81376304"/>
<feature type="compositionally biased region" description="Low complexity" evidence="1">
    <location>
        <begin position="352"/>
        <end position="363"/>
    </location>
</feature>
<evidence type="ECO:0000313" key="4">
    <source>
        <dbReference type="Proteomes" id="UP001147747"/>
    </source>
</evidence>
<feature type="compositionally biased region" description="Basic and acidic residues" evidence="1">
    <location>
        <begin position="232"/>
        <end position="246"/>
    </location>
</feature>
<feature type="region of interest" description="Disordered" evidence="1">
    <location>
        <begin position="716"/>
        <end position="818"/>
    </location>
</feature>
<feature type="region of interest" description="Disordered" evidence="1">
    <location>
        <begin position="59"/>
        <end position="93"/>
    </location>
</feature>
<feature type="region of interest" description="Disordered" evidence="1">
    <location>
        <begin position="1"/>
        <end position="42"/>
    </location>
</feature>
<feature type="compositionally biased region" description="Low complexity" evidence="1">
    <location>
        <begin position="405"/>
        <end position="415"/>
    </location>
</feature>
<accession>A0A9W9VEW3</accession>
<name>A0A9W9VEW3_9EURO</name>
<dbReference type="Pfam" id="PF00561">
    <property type="entry name" value="Abhydrolase_1"/>
    <property type="match status" value="1"/>
</dbReference>
<dbReference type="GO" id="GO:0072330">
    <property type="term" value="P:monocarboxylic acid biosynthetic process"/>
    <property type="evidence" value="ECO:0007669"/>
    <property type="project" value="UniProtKB-ARBA"/>
</dbReference>
<feature type="compositionally biased region" description="Polar residues" evidence="1">
    <location>
        <begin position="507"/>
        <end position="525"/>
    </location>
</feature>
<reference evidence="3" key="2">
    <citation type="journal article" date="2023" name="IMA Fungus">
        <title>Comparative genomic study of the Penicillium genus elucidates a diverse pangenome and 15 lateral gene transfer events.</title>
        <authorList>
            <person name="Petersen C."/>
            <person name="Sorensen T."/>
            <person name="Nielsen M.R."/>
            <person name="Sondergaard T.E."/>
            <person name="Sorensen J.L."/>
            <person name="Fitzpatrick D.A."/>
            <person name="Frisvad J.C."/>
            <person name="Nielsen K.L."/>
        </authorList>
    </citation>
    <scope>NUCLEOTIDE SEQUENCE</scope>
    <source>
        <strain evidence="3">IBT 29677</strain>
    </source>
</reference>
<protein>
    <recommendedName>
        <fullName evidence="2">AB hydrolase-1 domain-containing protein</fullName>
    </recommendedName>
</protein>
<feature type="compositionally biased region" description="Basic residues" evidence="1">
    <location>
        <begin position="330"/>
        <end position="349"/>
    </location>
</feature>
<feature type="compositionally biased region" description="Polar residues" evidence="1">
    <location>
        <begin position="366"/>
        <end position="384"/>
    </location>
</feature>
<proteinExistence type="predicted"/>
<feature type="compositionally biased region" description="Polar residues" evidence="1">
    <location>
        <begin position="444"/>
        <end position="460"/>
    </location>
</feature>
<dbReference type="RefSeq" id="XP_056483354.1">
    <property type="nucleotide sequence ID" value="XM_056637324.1"/>
</dbReference>
<feature type="compositionally biased region" description="Basic and acidic residues" evidence="1">
    <location>
        <begin position="64"/>
        <end position="77"/>
    </location>
</feature>
<evidence type="ECO:0000313" key="3">
    <source>
        <dbReference type="EMBL" id="KAJ5379568.1"/>
    </source>
</evidence>
<dbReference type="Proteomes" id="UP001147747">
    <property type="component" value="Unassembled WGS sequence"/>
</dbReference>